<protein>
    <recommendedName>
        <fullName evidence="10">Beta-ketoacyl-[acyl-carrier-protein] synthase III</fullName>
        <shortName evidence="10">Beta-ketoacyl-ACP synthase III</shortName>
        <shortName evidence="10">KAS III</shortName>
        <ecNumber evidence="10">2.3.1.180</ecNumber>
    </recommendedName>
    <alternativeName>
        <fullName evidence="10">3-oxoacyl-[acyl-carrier-protein] synthase 3</fullName>
    </alternativeName>
    <alternativeName>
        <fullName evidence="10">3-oxoacyl-[acyl-carrier-protein] synthase III</fullName>
    </alternativeName>
</protein>
<dbReference type="Pfam" id="PF08545">
    <property type="entry name" value="ACP_syn_III"/>
    <property type="match status" value="1"/>
</dbReference>
<feature type="active site" evidence="10">
    <location>
        <position position="282"/>
    </location>
</feature>
<gene>
    <name evidence="10 13" type="primary">fabH</name>
    <name evidence="13" type="ORF">SPIROBIBN47_50050</name>
</gene>
<comment type="similarity">
    <text evidence="1 10">Belongs to the thiolase-like superfamily. FabH family.</text>
</comment>
<dbReference type="SUPFAM" id="SSF53901">
    <property type="entry name" value="Thiolase-like"/>
    <property type="match status" value="1"/>
</dbReference>
<feature type="region of interest" description="ACP-binding" evidence="10">
    <location>
        <begin position="253"/>
        <end position="257"/>
    </location>
</feature>
<evidence type="ECO:0000256" key="5">
    <source>
        <dbReference type="ARBA" id="ARBA00022832"/>
    </source>
</evidence>
<dbReference type="NCBIfam" id="NF006829">
    <property type="entry name" value="PRK09352.1"/>
    <property type="match status" value="1"/>
</dbReference>
<dbReference type="GO" id="GO:0006633">
    <property type="term" value="P:fatty acid biosynthetic process"/>
    <property type="evidence" value="ECO:0007669"/>
    <property type="project" value="UniProtKB-UniRule"/>
</dbReference>
<evidence type="ECO:0000256" key="6">
    <source>
        <dbReference type="ARBA" id="ARBA00023098"/>
    </source>
</evidence>
<comment type="subunit">
    <text evidence="10">Homodimer.</text>
</comment>
<evidence type="ECO:0000259" key="12">
    <source>
        <dbReference type="Pfam" id="PF08545"/>
    </source>
</evidence>
<evidence type="ECO:0000313" key="13">
    <source>
        <dbReference type="EMBL" id="SLM15554.1"/>
    </source>
</evidence>
<dbReference type="Pfam" id="PF08541">
    <property type="entry name" value="ACP_syn_III_C"/>
    <property type="match status" value="1"/>
</dbReference>
<feature type="active site" evidence="10">
    <location>
        <position position="252"/>
    </location>
</feature>
<dbReference type="GO" id="GO:0044550">
    <property type="term" value="P:secondary metabolite biosynthetic process"/>
    <property type="evidence" value="ECO:0007669"/>
    <property type="project" value="TreeGrafter"/>
</dbReference>
<dbReference type="InterPro" id="IPR013747">
    <property type="entry name" value="ACP_syn_III_C"/>
</dbReference>
<dbReference type="InterPro" id="IPR013751">
    <property type="entry name" value="ACP_syn_III_N"/>
</dbReference>
<evidence type="ECO:0000259" key="11">
    <source>
        <dbReference type="Pfam" id="PF08541"/>
    </source>
</evidence>
<dbReference type="Gene3D" id="3.40.47.10">
    <property type="match status" value="1"/>
</dbReference>
<dbReference type="GO" id="GO:0033818">
    <property type="term" value="F:beta-ketoacyl-acyl-carrier-protein synthase III activity"/>
    <property type="evidence" value="ECO:0007669"/>
    <property type="project" value="UniProtKB-UniRule"/>
</dbReference>
<evidence type="ECO:0000256" key="7">
    <source>
        <dbReference type="ARBA" id="ARBA00023160"/>
    </source>
</evidence>
<dbReference type="CDD" id="cd00830">
    <property type="entry name" value="KAS_III"/>
    <property type="match status" value="1"/>
</dbReference>
<organism evidence="13">
    <name type="scientific">uncultured spirochete</name>
    <dbReference type="NCBI Taxonomy" id="156406"/>
    <lineage>
        <taxon>Bacteria</taxon>
        <taxon>Pseudomonadati</taxon>
        <taxon>Spirochaetota</taxon>
        <taxon>Spirochaetia</taxon>
        <taxon>Spirochaetales</taxon>
        <taxon>environmental samples</taxon>
    </lineage>
</organism>
<feature type="domain" description="Beta-ketoacyl-[acyl-carrier-protein] synthase III N-terminal" evidence="12">
    <location>
        <begin position="107"/>
        <end position="186"/>
    </location>
</feature>
<keyword evidence="2 10" id="KW-0963">Cytoplasm</keyword>
<comment type="catalytic activity">
    <reaction evidence="10">
        <text>malonyl-[ACP] + acetyl-CoA + H(+) = 3-oxobutanoyl-[ACP] + CO2 + CoA</text>
        <dbReference type="Rhea" id="RHEA:12080"/>
        <dbReference type="Rhea" id="RHEA-COMP:9623"/>
        <dbReference type="Rhea" id="RHEA-COMP:9625"/>
        <dbReference type="ChEBI" id="CHEBI:15378"/>
        <dbReference type="ChEBI" id="CHEBI:16526"/>
        <dbReference type="ChEBI" id="CHEBI:57287"/>
        <dbReference type="ChEBI" id="CHEBI:57288"/>
        <dbReference type="ChEBI" id="CHEBI:78449"/>
        <dbReference type="ChEBI" id="CHEBI:78450"/>
        <dbReference type="EC" id="2.3.1.180"/>
    </reaction>
</comment>
<dbReference type="InterPro" id="IPR016039">
    <property type="entry name" value="Thiolase-like"/>
</dbReference>
<dbReference type="EC" id="2.3.1.180" evidence="10"/>
<keyword evidence="5 10" id="KW-0276">Fatty acid metabolism</keyword>
<proteinExistence type="inferred from homology"/>
<keyword evidence="3 10" id="KW-0444">Lipid biosynthesis</keyword>
<feature type="active site" evidence="10">
    <location>
        <position position="113"/>
    </location>
</feature>
<comment type="domain">
    <text evidence="10">The last Arg residue of the ACP-binding site is essential for the weak association between ACP/AcpP and FabH.</text>
</comment>
<dbReference type="EMBL" id="FWDM01000037">
    <property type="protein sequence ID" value="SLM15554.1"/>
    <property type="molecule type" value="Genomic_DNA"/>
</dbReference>
<evidence type="ECO:0000256" key="2">
    <source>
        <dbReference type="ARBA" id="ARBA00022490"/>
    </source>
</evidence>
<comment type="subcellular location">
    <subcellularLocation>
        <location evidence="10">Cytoplasm</location>
    </subcellularLocation>
</comment>
<dbReference type="PANTHER" id="PTHR34069:SF2">
    <property type="entry name" value="BETA-KETOACYL-[ACYL-CARRIER-PROTEIN] SYNTHASE III"/>
    <property type="match status" value="1"/>
</dbReference>
<dbReference type="GO" id="GO:0005737">
    <property type="term" value="C:cytoplasm"/>
    <property type="evidence" value="ECO:0007669"/>
    <property type="project" value="UniProtKB-SubCell"/>
</dbReference>
<reference evidence="13" key="1">
    <citation type="submission" date="2017-02" db="EMBL/GenBank/DDBJ databases">
        <authorList>
            <person name="Regsiter A."/>
            <person name="William W."/>
        </authorList>
    </citation>
    <scope>NUCLEOTIDE SEQUENCE</scope>
    <source>
        <strain evidence="13">Bib</strain>
    </source>
</reference>
<keyword evidence="9 10" id="KW-0012">Acyltransferase</keyword>
<keyword evidence="8 10" id="KW-0511">Multifunctional enzyme</keyword>
<dbReference type="UniPathway" id="UPA00094"/>
<evidence type="ECO:0000256" key="3">
    <source>
        <dbReference type="ARBA" id="ARBA00022516"/>
    </source>
</evidence>
<evidence type="ECO:0000256" key="4">
    <source>
        <dbReference type="ARBA" id="ARBA00022679"/>
    </source>
</evidence>
<dbReference type="NCBIfam" id="TIGR00747">
    <property type="entry name" value="fabH"/>
    <property type="match status" value="1"/>
</dbReference>
<sequence length="325" mass="34951">MSVLIRAISAYVPPIRISNEELASRIDTTDEWIRSHTGIGARHIAPDGVQTSDMAVSAAKSALEKAKISIHEIDYIIVATATPDYFGFPATACIVQDKLGAYGASAFDVTAGCTGFIYALNIASSMLETSHGRNALVIGAEGLSRITDWNDRSTAVLFGDGAGAAVLSRIDETGRGCLSFILGADGSGAKDLYLVQPERAKAFERQPPLVPVISMNGKKVYDFAVKSITVVIERLLHKTAYRLEDFAWIIPHQANARIVQAAAKRFSIPMDKIFLNIEEYANTSAASIPLALSEMDEKGLLKPNDLIMLVGFGAGLTYGAAVIRW</sequence>
<comment type="function">
    <text evidence="10">Catalyzes the condensation reaction of fatty acid synthesis by the addition to an acyl acceptor of two carbons from malonyl-ACP. Catalyzes the first condensation reaction which initiates fatty acid synthesis and may therefore play a role in governing the total rate of fatty acid production. Possesses both acetoacetyl-ACP synthase and acetyl transacylase activities. Its substrate specificity determines the biosynthesis of branched-chain and/or straight-chain of fatty acids.</text>
</comment>
<evidence type="ECO:0000256" key="8">
    <source>
        <dbReference type="ARBA" id="ARBA00023268"/>
    </source>
</evidence>
<accession>A0A3P3XLK9</accession>
<dbReference type="AlphaFoldDB" id="A0A3P3XLK9"/>
<dbReference type="GO" id="GO:0004315">
    <property type="term" value="F:3-oxoacyl-[acyl-carrier-protein] synthase activity"/>
    <property type="evidence" value="ECO:0007669"/>
    <property type="project" value="InterPro"/>
</dbReference>
<dbReference type="HAMAP" id="MF_01815">
    <property type="entry name" value="FabH"/>
    <property type="match status" value="1"/>
</dbReference>
<dbReference type="InterPro" id="IPR004655">
    <property type="entry name" value="FabH"/>
</dbReference>
<keyword evidence="6 10" id="KW-0443">Lipid metabolism</keyword>
<evidence type="ECO:0000256" key="1">
    <source>
        <dbReference type="ARBA" id="ARBA00008642"/>
    </source>
</evidence>
<name>A0A3P3XLK9_9SPIR</name>
<comment type="pathway">
    <text evidence="10">Lipid metabolism; fatty acid biosynthesis.</text>
</comment>
<dbReference type="PANTHER" id="PTHR34069">
    <property type="entry name" value="3-OXOACYL-[ACYL-CARRIER-PROTEIN] SYNTHASE 3"/>
    <property type="match status" value="1"/>
</dbReference>
<evidence type="ECO:0000256" key="10">
    <source>
        <dbReference type="HAMAP-Rule" id="MF_01815"/>
    </source>
</evidence>
<feature type="domain" description="Beta-ketoacyl-[acyl-carrier-protein] synthase III C-terminal" evidence="11">
    <location>
        <begin position="236"/>
        <end position="325"/>
    </location>
</feature>
<keyword evidence="4 10" id="KW-0808">Transferase</keyword>
<evidence type="ECO:0000256" key="9">
    <source>
        <dbReference type="ARBA" id="ARBA00023315"/>
    </source>
</evidence>
<keyword evidence="7 10" id="KW-0275">Fatty acid biosynthesis</keyword>